<comment type="catalytic activity">
    <reaction evidence="12">
        <text>D-fructose + ATP = D-fructose 6-phosphate + ADP + H(+)</text>
        <dbReference type="Rhea" id="RHEA:16125"/>
        <dbReference type="ChEBI" id="CHEBI:15378"/>
        <dbReference type="ChEBI" id="CHEBI:30616"/>
        <dbReference type="ChEBI" id="CHEBI:37721"/>
        <dbReference type="ChEBI" id="CHEBI:61527"/>
        <dbReference type="ChEBI" id="CHEBI:456216"/>
        <dbReference type="EC" id="2.7.1.4"/>
    </reaction>
</comment>
<dbReference type="PROSITE" id="PS01125">
    <property type="entry name" value="ROK"/>
    <property type="match status" value="1"/>
</dbReference>
<evidence type="ECO:0000256" key="7">
    <source>
        <dbReference type="ARBA" id="ARBA00022833"/>
    </source>
</evidence>
<dbReference type="InterPro" id="IPR000600">
    <property type="entry name" value="ROK"/>
</dbReference>
<sequence length="295" mass="31714">MTRIGAIEGGGTKFVVGVGTVDGQIEVMESFPTTTPEETMGKTVEFFRDKGVSAIGFGSFGPVDLNTQSPTYGHIAKTPKPHWSDYDVVGHLKQHFDIPIGFDTDVNAAALGEATYGAAKGLNSCLYITIGTGIGAGAVVEGKLVHGLTHPEMGHINVRRHPEDTYAGKCPYHGDCLEGLAAGPAIEARWGVKAYELQEDHKAWEFQAYYIAQALMNYILIISPEKIILGGGVSKQRHLLPCIHEELRKQLNGYVHHPAILEHTDAYIVTPGLEDRAGITGSLALGVKALEEAQA</sequence>
<dbReference type="GO" id="GO:0046872">
    <property type="term" value="F:metal ion binding"/>
    <property type="evidence" value="ECO:0007669"/>
    <property type="project" value="UniProtKB-KW"/>
</dbReference>
<evidence type="ECO:0000256" key="2">
    <source>
        <dbReference type="ARBA" id="ARBA00006479"/>
    </source>
</evidence>
<evidence type="ECO:0000256" key="12">
    <source>
        <dbReference type="ARBA" id="ARBA00048451"/>
    </source>
</evidence>
<dbReference type="FunFam" id="3.30.420.40:FF:000136">
    <property type="entry name" value="Putative fructokinase"/>
    <property type="match status" value="1"/>
</dbReference>
<comment type="cofactor">
    <cofactor evidence="1">
        <name>Mg(2+)</name>
        <dbReference type="ChEBI" id="CHEBI:18420"/>
    </cofactor>
</comment>
<dbReference type="InterPro" id="IPR043129">
    <property type="entry name" value="ATPase_NBD"/>
</dbReference>
<dbReference type="Gene3D" id="3.30.420.40">
    <property type="match status" value="2"/>
</dbReference>
<proteinExistence type="inferred from homology"/>
<dbReference type="Pfam" id="PF00480">
    <property type="entry name" value="ROK"/>
    <property type="match status" value="1"/>
</dbReference>
<evidence type="ECO:0000313" key="13">
    <source>
        <dbReference type="EMBL" id="SMG51863.1"/>
    </source>
</evidence>
<dbReference type="AlphaFoldDB" id="A0A1X7LEQ6"/>
<dbReference type="PANTHER" id="PTHR42742:SF3">
    <property type="entry name" value="FRUCTOKINASE"/>
    <property type="match status" value="1"/>
</dbReference>
<dbReference type="InterPro" id="IPR049874">
    <property type="entry name" value="ROK_cs"/>
</dbReference>
<protein>
    <recommendedName>
        <fullName evidence="11">fructokinase</fullName>
        <ecNumber evidence="11">2.7.1.4</ecNumber>
    </recommendedName>
</protein>
<evidence type="ECO:0000256" key="10">
    <source>
        <dbReference type="ARBA" id="ARBA00023277"/>
    </source>
</evidence>
<dbReference type="EC" id="2.7.1.4" evidence="11"/>
<keyword evidence="9" id="KW-0460">Magnesium</keyword>
<evidence type="ECO:0000256" key="5">
    <source>
        <dbReference type="ARBA" id="ARBA00022741"/>
    </source>
</evidence>
<keyword evidence="7" id="KW-0862">Zinc</keyword>
<evidence type="ECO:0000256" key="9">
    <source>
        <dbReference type="ARBA" id="ARBA00022842"/>
    </source>
</evidence>
<keyword evidence="10" id="KW-0119">Carbohydrate metabolism</keyword>
<dbReference type="GO" id="GO:0008865">
    <property type="term" value="F:fructokinase activity"/>
    <property type="evidence" value="ECO:0007669"/>
    <property type="project" value="UniProtKB-EC"/>
</dbReference>
<evidence type="ECO:0000256" key="4">
    <source>
        <dbReference type="ARBA" id="ARBA00022723"/>
    </source>
</evidence>
<keyword evidence="4" id="KW-0479">Metal-binding</keyword>
<dbReference type="CDD" id="cd24067">
    <property type="entry name" value="ASKHA_NBD_ROK_BsFRK-like"/>
    <property type="match status" value="1"/>
</dbReference>
<evidence type="ECO:0000256" key="6">
    <source>
        <dbReference type="ARBA" id="ARBA00022777"/>
    </source>
</evidence>
<dbReference type="GO" id="GO:0005524">
    <property type="term" value="F:ATP binding"/>
    <property type="evidence" value="ECO:0007669"/>
    <property type="project" value="UniProtKB-KW"/>
</dbReference>
<organism evidence="13 14">
    <name type="scientific">Paenibacillus aquistagni</name>
    <dbReference type="NCBI Taxonomy" id="1852522"/>
    <lineage>
        <taxon>Bacteria</taxon>
        <taxon>Bacillati</taxon>
        <taxon>Bacillota</taxon>
        <taxon>Bacilli</taxon>
        <taxon>Bacillales</taxon>
        <taxon>Paenibacillaceae</taxon>
        <taxon>Paenibacillus</taxon>
    </lineage>
</organism>
<keyword evidence="5" id="KW-0547">Nucleotide-binding</keyword>
<dbReference type="SUPFAM" id="SSF53067">
    <property type="entry name" value="Actin-like ATPase domain"/>
    <property type="match status" value="1"/>
</dbReference>
<comment type="similarity">
    <text evidence="2">Belongs to the ROK (NagC/XylR) family.</text>
</comment>
<evidence type="ECO:0000256" key="11">
    <source>
        <dbReference type="ARBA" id="ARBA00038887"/>
    </source>
</evidence>
<dbReference type="RefSeq" id="WP_085495888.1">
    <property type="nucleotide sequence ID" value="NZ_FXAZ01000004.1"/>
</dbReference>
<evidence type="ECO:0000313" key="14">
    <source>
        <dbReference type="Proteomes" id="UP000193834"/>
    </source>
</evidence>
<dbReference type="EMBL" id="FXAZ01000004">
    <property type="protein sequence ID" value="SMG51863.1"/>
    <property type="molecule type" value="Genomic_DNA"/>
</dbReference>
<dbReference type="Proteomes" id="UP000193834">
    <property type="component" value="Unassembled WGS sequence"/>
</dbReference>
<accession>A0A1X7LEQ6</accession>
<dbReference type="STRING" id="1852522.SAMN06295960_3309"/>
<keyword evidence="3" id="KW-0808">Transferase</keyword>
<evidence type="ECO:0000256" key="1">
    <source>
        <dbReference type="ARBA" id="ARBA00001946"/>
    </source>
</evidence>
<keyword evidence="14" id="KW-1185">Reference proteome</keyword>
<dbReference type="InterPro" id="IPR051804">
    <property type="entry name" value="Carb_Metab_Reg_Kinase/Isom"/>
</dbReference>
<reference evidence="13 14" key="1">
    <citation type="submission" date="2017-04" db="EMBL/GenBank/DDBJ databases">
        <authorList>
            <person name="Afonso C.L."/>
            <person name="Miller P.J."/>
            <person name="Scott M.A."/>
            <person name="Spackman E."/>
            <person name="Goraichik I."/>
            <person name="Dimitrov K.M."/>
            <person name="Suarez D.L."/>
            <person name="Swayne D.E."/>
        </authorList>
    </citation>
    <scope>NUCLEOTIDE SEQUENCE [LARGE SCALE GENOMIC DNA]</scope>
    <source>
        <strain evidence="13 14">11</strain>
    </source>
</reference>
<dbReference type="PANTHER" id="PTHR42742">
    <property type="entry name" value="TRANSCRIPTIONAL REPRESSOR MPRA"/>
    <property type="match status" value="1"/>
</dbReference>
<dbReference type="OrthoDB" id="9783435at2"/>
<keyword evidence="8" id="KW-0067">ATP-binding</keyword>
<name>A0A1X7LEQ6_9BACL</name>
<dbReference type="FunFam" id="3.30.420.40:FF:000153">
    <property type="entry name" value="Putative fructokinase"/>
    <property type="match status" value="1"/>
</dbReference>
<keyword evidence="6 13" id="KW-0418">Kinase</keyword>
<evidence type="ECO:0000256" key="8">
    <source>
        <dbReference type="ARBA" id="ARBA00022840"/>
    </source>
</evidence>
<gene>
    <name evidence="13" type="ORF">SAMN06295960_3309</name>
</gene>
<evidence type="ECO:0000256" key="3">
    <source>
        <dbReference type="ARBA" id="ARBA00022679"/>
    </source>
</evidence>